<comment type="caution">
    <text evidence="1">The sequence shown here is derived from an EMBL/GenBank/DDBJ whole genome shotgun (WGS) entry which is preliminary data.</text>
</comment>
<accession>A0AAD6MXU9</accession>
<reference evidence="1" key="2">
    <citation type="submission" date="2023-01" db="EMBL/GenBank/DDBJ databases">
        <authorList>
            <person name="Petersen C."/>
        </authorList>
    </citation>
    <scope>NUCLEOTIDE SEQUENCE</scope>
    <source>
        <strain evidence="1">IBT 17514</strain>
    </source>
</reference>
<dbReference type="EMBL" id="JAQJAN010000004">
    <property type="protein sequence ID" value="KAJ5732019.1"/>
    <property type="molecule type" value="Genomic_DNA"/>
</dbReference>
<reference evidence="1" key="1">
    <citation type="journal article" date="2023" name="IMA Fungus">
        <title>Comparative genomic study of the Penicillium genus elucidates a diverse pangenome and 15 lateral gene transfer events.</title>
        <authorList>
            <person name="Petersen C."/>
            <person name="Sorensen T."/>
            <person name="Nielsen M.R."/>
            <person name="Sondergaard T.E."/>
            <person name="Sorensen J.L."/>
            <person name="Fitzpatrick D.A."/>
            <person name="Frisvad J.C."/>
            <person name="Nielsen K.L."/>
        </authorList>
    </citation>
    <scope>NUCLEOTIDE SEQUENCE</scope>
    <source>
        <strain evidence="1">IBT 17514</strain>
    </source>
</reference>
<evidence type="ECO:0000313" key="2">
    <source>
        <dbReference type="Proteomes" id="UP001215712"/>
    </source>
</evidence>
<name>A0AAD6MXU9_9EURO</name>
<organism evidence="1 2">
    <name type="scientific">Penicillium malachiteum</name>
    <dbReference type="NCBI Taxonomy" id="1324776"/>
    <lineage>
        <taxon>Eukaryota</taxon>
        <taxon>Fungi</taxon>
        <taxon>Dikarya</taxon>
        <taxon>Ascomycota</taxon>
        <taxon>Pezizomycotina</taxon>
        <taxon>Eurotiomycetes</taxon>
        <taxon>Eurotiomycetidae</taxon>
        <taxon>Eurotiales</taxon>
        <taxon>Aspergillaceae</taxon>
        <taxon>Penicillium</taxon>
    </lineage>
</organism>
<proteinExistence type="predicted"/>
<gene>
    <name evidence="1" type="ORF">N7493_003500</name>
</gene>
<sequence>MVRYADKGIDKRRSSSRIDEKWKLKKKRLLEPKVHIVENWEKQNDQTAIHETNNIFNSLINVKDLDLDVSYVGQVDSELPLPTERPQRKRWINKGETINNSNDVPQGWTSVESDLDPESVLPIDLVERLDCDAQIARCKERIADRIMPAIFEARLKEFEELKTSQDERKQQYPGLEWDVVKRLESLVFIKEWFEEEKDRDEYEQLVNVKALIKAYKSKTLEFTPGLVTYWWGGVQRSQPRPHKWDEYFALWRESGSGNSFWVEGLFDDVGVLHTQNYDSNPPNTLNTMQSKVNLSLMLPGSTQSHDFEFVHDTGSRIMVAFGGDFRAMQDVEIASGLLPTGAVCHGVLRLCTLNGWSSIPVFSVLVNARTADGTLMMPFWHFIQIALKEGTRENNRWGHPRLDGPWVHYNFFTGTAPDNTDRIWFTNGKRELVHALPGRGVNPPLYGVPMMTPYV</sequence>
<dbReference type="Proteomes" id="UP001215712">
    <property type="component" value="Unassembled WGS sequence"/>
</dbReference>
<protein>
    <submittedName>
        <fullName evidence="1">Uncharacterized protein</fullName>
    </submittedName>
</protein>
<keyword evidence="2" id="KW-1185">Reference proteome</keyword>
<evidence type="ECO:0000313" key="1">
    <source>
        <dbReference type="EMBL" id="KAJ5732019.1"/>
    </source>
</evidence>
<dbReference type="AlphaFoldDB" id="A0AAD6MXU9"/>